<gene>
    <name evidence="5" type="ORF">KQI20_08325</name>
</gene>
<organism evidence="5 6">
    <name type="scientific">Intestinibacter bartlettii</name>
    <dbReference type="NCBI Taxonomy" id="261299"/>
    <lineage>
        <taxon>Bacteria</taxon>
        <taxon>Bacillati</taxon>
        <taxon>Bacillota</taxon>
        <taxon>Clostridia</taxon>
        <taxon>Peptostreptococcales</taxon>
        <taxon>Peptostreptococcaceae</taxon>
        <taxon>Intestinibacter</taxon>
    </lineage>
</organism>
<protein>
    <submittedName>
        <fullName evidence="5">Metallophosphoesterase family protein</fullName>
    </submittedName>
</protein>
<keyword evidence="2" id="KW-0812">Transmembrane</keyword>
<dbReference type="PANTHER" id="PTHR22953:SF153">
    <property type="entry name" value="PURPLE ACID PHOSPHATASE"/>
    <property type="match status" value="1"/>
</dbReference>
<feature type="domain" description="Calcineurin-like phosphoesterase" evidence="3">
    <location>
        <begin position="155"/>
        <end position="369"/>
    </location>
</feature>
<evidence type="ECO:0000259" key="3">
    <source>
        <dbReference type="Pfam" id="PF00149"/>
    </source>
</evidence>
<feature type="domain" description="Purple acid phosphatase N-terminal" evidence="4">
    <location>
        <begin position="59"/>
        <end position="142"/>
    </location>
</feature>
<dbReference type="InterPro" id="IPR015914">
    <property type="entry name" value="PAPs_N"/>
</dbReference>
<sequence length="498" mass="57170">MKKGIKYFVSIIIAVMIFSSAINVFAIDDSWTDATQTRQSQMGAWENWCNEWEKIKNSPTQMSLSPGADETQLNFSWYSKSCDIKPNLKISDNPKMKDAKALQVVTAKATEGFNSNKATATNLKPNTRYYYSYTINGKWTEPELYQTKNSKCYTFGFVGDPQIGASWMHMPDNLTDAEIQDRAVRNDSFNWNNTINSMIRRNSNMSFIISAGDQIQSRDKEKPSRLYNKNEIEYAGYLSPLALKSIPIATTIGNHDSWSANYSYHFNVPNQSKFGSTMAGGDYYYRYGNTLFIMLNTNNDNVDEHEKFIESVAKLNKDAKWRIVTIHHDIYGSGQHSSTPSVVKLRYKLIPIFEENDIDVVLSGHDHIYSRSYILKGGRLDKDVMISDKEYKKYVNGYKNNNKEYKKYLESIQDEDAIEGKDLMCVTEPKGILYITADSSSGSKYYDLAQNQQAYIAYRWQGNVPTYSMIDVTDRKFTINTYRVDNNKKVDTTFTIIK</sequence>
<keyword evidence="2" id="KW-0472">Membrane</keyword>
<keyword evidence="2" id="KW-1133">Transmembrane helix</keyword>
<dbReference type="Proteomes" id="UP001196301">
    <property type="component" value="Unassembled WGS sequence"/>
</dbReference>
<comment type="caution">
    <text evidence="5">The sequence shown here is derived from an EMBL/GenBank/DDBJ whole genome shotgun (WGS) entry which is preliminary data.</text>
</comment>
<evidence type="ECO:0000313" key="6">
    <source>
        <dbReference type="Proteomes" id="UP001196301"/>
    </source>
</evidence>
<reference evidence="5 6" key="1">
    <citation type="submission" date="2021-06" db="EMBL/GenBank/DDBJ databases">
        <authorList>
            <person name="Sun Q."/>
            <person name="Li D."/>
        </authorList>
    </citation>
    <scope>NUCLEOTIDE SEQUENCE [LARGE SCALE GENOMIC DNA]</scope>
    <source>
        <strain evidence="5 6">N19</strain>
    </source>
</reference>
<evidence type="ECO:0000313" key="5">
    <source>
        <dbReference type="EMBL" id="MBU5336441.1"/>
    </source>
</evidence>
<evidence type="ECO:0000256" key="2">
    <source>
        <dbReference type="SAM" id="Phobius"/>
    </source>
</evidence>
<dbReference type="EMBL" id="JAHLOQ010000020">
    <property type="protein sequence ID" value="MBU5336441.1"/>
    <property type="molecule type" value="Genomic_DNA"/>
</dbReference>
<name>A0ABS6DX63_9FIRM</name>
<dbReference type="Pfam" id="PF16656">
    <property type="entry name" value="Pur_ac_phosph_N"/>
    <property type="match status" value="1"/>
</dbReference>
<keyword evidence="6" id="KW-1185">Reference proteome</keyword>
<dbReference type="InterPro" id="IPR039331">
    <property type="entry name" value="PAPs-like"/>
</dbReference>
<dbReference type="RefSeq" id="WP_216569588.1">
    <property type="nucleotide sequence ID" value="NZ_JAHLOQ010000020.1"/>
</dbReference>
<evidence type="ECO:0000256" key="1">
    <source>
        <dbReference type="ARBA" id="ARBA00022729"/>
    </source>
</evidence>
<proteinExistence type="predicted"/>
<evidence type="ECO:0000259" key="4">
    <source>
        <dbReference type="Pfam" id="PF16656"/>
    </source>
</evidence>
<dbReference type="Pfam" id="PF00149">
    <property type="entry name" value="Metallophos"/>
    <property type="match status" value="1"/>
</dbReference>
<feature type="transmembrane region" description="Helical" evidence="2">
    <location>
        <begin position="7"/>
        <end position="27"/>
    </location>
</feature>
<keyword evidence="1" id="KW-0732">Signal</keyword>
<dbReference type="PANTHER" id="PTHR22953">
    <property type="entry name" value="ACID PHOSPHATASE RELATED"/>
    <property type="match status" value="1"/>
</dbReference>
<dbReference type="InterPro" id="IPR004843">
    <property type="entry name" value="Calcineurin-like_PHP"/>
</dbReference>
<accession>A0ABS6DX63</accession>